<feature type="region of interest" description="Disordered" evidence="1">
    <location>
        <begin position="1"/>
        <end position="24"/>
    </location>
</feature>
<comment type="caution">
    <text evidence="2">The sequence shown here is derived from an EMBL/GenBank/DDBJ whole genome shotgun (WGS) entry which is preliminary data.</text>
</comment>
<dbReference type="EMBL" id="JANPWB010000012">
    <property type="protein sequence ID" value="KAJ1118101.1"/>
    <property type="molecule type" value="Genomic_DNA"/>
</dbReference>
<keyword evidence="3" id="KW-1185">Reference proteome</keyword>
<evidence type="ECO:0000256" key="1">
    <source>
        <dbReference type="SAM" id="MobiDB-lite"/>
    </source>
</evidence>
<reference evidence="2" key="1">
    <citation type="journal article" date="2022" name="bioRxiv">
        <title>Sequencing and chromosome-scale assembly of the giantPleurodeles waltlgenome.</title>
        <authorList>
            <person name="Brown T."/>
            <person name="Elewa A."/>
            <person name="Iarovenko S."/>
            <person name="Subramanian E."/>
            <person name="Araus A.J."/>
            <person name="Petzold A."/>
            <person name="Susuki M."/>
            <person name="Suzuki K.-i.T."/>
            <person name="Hayashi T."/>
            <person name="Toyoda A."/>
            <person name="Oliveira C."/>
            <person name="Osipova E."/>
            <person name="Leigh N.D."/>
            <person name="Simon A."/>
            <person name="Yun M.H."/>
        </authorList>
    </citation>
    <scope>NUCLEOTIDE SEQUENCE</scope>
    <source>
        <strain evidence="2">20211129_DDA</strain>
        <tissue evidence="2">Liver</tissue>
    </source>
</reference>
<evidence type="ECO:0000313" key="2">
    <source>
        <dbReference type="EMBL" id="KAJ1118101.1"/>
    </source>
</evidence>
<protein>
    <submittedName>
        <fullName evidence="2">Uncharacterized protein</fullName>
    </submittedName>
</protein>
<name>A0AAV7NPT4_PLEWA</name>
<accession>A0AAV7NPT4</accession>
<organism evidence="2 3">
    <name type="scientific">Pleurodeles waltl</name>
    <name type="common">Iberian ribbed newt</name>
    <dbReference type="NCBI Taxonomy" id="8319"/>
    <lineage>
        <taxon>Eukaryota</taxon>
        <taxon>Metazoa</taxon>
        <taxon>Chordata</taxon>
        <taxon>Craniata</taxon>
        <taxon>Vertebrata</taxon>
        <taxon>Euteleostomi</taxon>
        <taxon>Amphibia</taxon>
        <taxon>Batrachia</taxon>
        <taxon>Caudata</taxon>
        <taxon>Salamandroidea</taxon>
        <taxon>Salamandridae</taxon>
        <taxon>Pleurodelinae</taxon>
        <taxon>Pleurodeles</taxon>
    </lineage>
</organism>
<gene>
    <name evidence="2" type="ORF">NDU88_006296</name>
</gene>
<dbReference type="Proteomes" id="UP001066276">
    <property type="component" value="Chromosome 8"/>
</dbReference>
<sequence>MGDHGTGVPNLPAGITASSEDTDKSRHKLARARAFLLHLNLEEACQCRRAPTQRVYEYGEKNGKLYIVRLPR</sequence>
<proteinExistence type="predicted"/>
<evidence type="ECO:0000313" key="3">
    <source>
        <dbReference type="Proteomes" id="UP001066276"/>
    </source>
</evidence>
<dbReference type="AlphaFoldDB" id="A0AAV7NPT4"/>